<evidence type="ECO:0000313" key="3">
    <source>
        <dbReference type="Proteomes" id="UP000235034"/>
    </source>
</evidence>
<feature type="transmembrane region" description="Helical" evidence="1">
    <location>
        <begin position="219"/>
        <end position="240"/>
    </location>
</feature>
<dbReference type="AlphaFoldDB" id="A0A2N5J5J3"/>
<name>A0A2N5J5J3_9BIFI</name>
<evidence type="ECO:0000313" key="2">
    <source>
        <dbReference type="EMBL" id="PLS29480.1"/>
    </source>
</evidence>
<accession>A0A2N5J5J3</accession>
<reference evidence="2 3" key="1">
    <citation type="submission" date="2017-07" db="EMBL/GenBank/DDBJ databases">
        <title>Bifidobacterium novel species.</title>
        <authorList>
            <person name="Lugli G.A."/>
            <person name="Milani C."/>
            <person name="Duranti S."/>
            <person name="Mangifesta M."/>
        </authorList>
    </citation>
    <scope>NUCLEOTIDE SEQUENCE [LARGE SCALE GENOMIC DNA]</scope>
    <source>
        <strain evidence="2 3">77</strain>
    </source>
</reference>
<proteinExistence type="predicted"/>
<keyword evidence="1" id="KW-0812">Transmembrane</keyword>
<gene>
    <name evidence="2" type="ORF">Uis4E_0354</name>
</gene>
<dbReference type="Proteomes" id="UP000235034">
    <property type="component" value="Unassembled WGS sequence"/>
</dbReference>
<keyword evidence="1" id="KW-1133">Transmembrane helix</keyword>
<comment type="caution">
    <text evidence="2">The sequence shown here is derived from an EMBL/GenBank/DDBJ whole genome shotgun (WGS) entry which is preliminary data.</text>
</comment>
<keyword evidence="3" id="KW-1185">Reference proteome</keyword>
<protein>
    <submittedName>
        <fullName evidence="2">Uncharacterized protein</fullName>
    </submittedName>
</protein>
<keyword evidence="1" id="KW-0472">Membrane</keyword>
<organism evidence="2 3">
    <name type="scientific">Bifidobacterium parmae</name>
    <dbReference type="NCBI Taxonomy" id="361854"/>
    <lineage>
        <taxon>Bacteria</taxon>
        <taxon>Bacillati</taxon>
        <taxon>Actinomycetota</taxon>
        <taxon>Actinomycetes</taxon>
        <taxon>Bifidobacteriales</taxon>
        <taxon>Bifidobacteriaceae</taxon>
        <taxon>Bifidobacterium</taxon>
    </lineage>
</organism>
<evidence type="ECO:0000256" key="1">
    <source>
        <dbReference type="SAM" id="Phobius"/>
    </source>
</evidence>
<sequence>MRALICKCYLSVVLLVALVAMPIPYAIGIGHDDTIRAYLQQTKTREATAMLVSTGLEANGRDASDVNADTIEFNEIRRLREVWQSTDDISESYLGSATQHRWGVSIAIHGEIVGVATVEESDEGPSMATFYPDMTLAQCIDSSSSNSEIIFDVPSYAMFSLQGNRLSPMNDNAQKLSDGERPVDEALREIQERKLLSASSTESGGAPVNTNKQQTDDSFTIPLALAIPAVSGAALGVIMIRKWLRKRAERSR</sequence>
<dbReference type="EMBL" id="NMWT01000003">
    <property type="protein sequence ID" value="PLS29480.1"/>
    <property type="molecule type" value="Genomic_DNA"/>
</dbReference>